<evidence type="ECO:0000256" key="2">
    <source>
        <dbReference type="SAM" id="SignalP"/>
    </source>
</evidence>
<gene>
    <name evidence="4" type="ORF">SAMN00790413_04981</name>
</gene>
<dbReference type="InterPro" id="IPR050555">
    <property type="entry name" value="Bact_Solute-Bind_Prot2"/>
</dbReference>
<dbReference type="GO" id="GO:0030288">
    <property type="term" value="C:outer membrane-bounded periplasmic space"/>
    <property type="evidence" value="ECO:0007669"/>
    <property type="project" value="TreeGrafter"/>
</dbReference>
<proteinExistence type="predicted"/>
<dbReference type="STRING" id="695939.SAMN00790413_04981"/>
<dbReference type="EMBL" id="FWWU01000007">
    <property type="protein sequence ID" value="SMB84063.1"/>
    <property type="molecule type" value="Genomic_DNA"/>
</dbReference>
<protein>
    <submittedName>
        <fullName evidence="4">Monosaccharide ABC transporter substrate-binding protein, CUT2 family</fullName>
    </submittedName>
</protein>
<evidence type="ECO:0000313" key="5">
    <source>
        <dbReference type="Proteomes" id="UP000192582"/>
    </source>
</evidence>
<dbReference type="AlphaFoldDB" id="A0A1W1USP1"/>
<organism evidence="4 5">
    <name type="scientific">Deinococcus hopiensis KR-140</name>
    <dbReference type="NCBI Taxonomy" id="695939"/>
    <lineage>
        <taxon>Bacteria</taxon>
        <taxon>Thermotogati</taxon>
        <taxon>Deinococcota</taxon>
        <taxon>Deinococci</taxon>
        <taxon>Deinococcales</taxon>
        <taxon>Deinococcaceae</taxon>
        <taxon>Deinococcus</taxon>
    </lineage>
</organism>
<keyword evidence="5" id="KW-1185">Reference proteome</keyword>
<reference evidence="4 5" key="1">
    <citation type="submission" date="2017-04" db="EMBL/GenBank/DDBJ databases">
        <authorList>
            <person name="Afonso C.L."/>
            <person name="Miller P.J."/>
            <person name="Scott M.A."/>
            <person name="Spackman E."/>
            <person name="Goraichik I."/>
            <person name="Dimitrov K.M."/>
            <person name="Suarez D.L."/>
            <person name="Swayne D.E."/>
        </authorList>
    </citation>
    <scope>NUCLEOTIDE SEQUENCE [LARGE SCALE GENOMIC DNA]</scope>
    <source>
        <strain evidence="4 5">KR-140</strain>
    </source>
</reference>
<dbReference type="NCBIfam" id="TIGR02637">
    <property type="entry name" value="RhaS"/>
    <property type="match status" value="1"/>
</dbReference>
<evidence type="ECO:0000313" key="4">
    <source>
        <dbReference type="EMBL" id="SMB84063.1"/>
    </source>
</evidence>
<dbReference type="OrthoDB" id="9795981at2"/>
<evidence type="ECO:0000256" key="1">
    <source>
        <dbReference type="ARBA" id="ARBA00004196"/>
    </source>
</evidence>
<dbReference type="InterPro" id="IPR013459">
    <property type="entry name" value="RhaS"/>
</dbReference>
<dbReference type="InterPro" id="IPR028082">
    <property type="entry name" value="Peripla_BP_I"/>
</dbReference>
<dbReference type="GO" id="GO:0015762">
    <property type="term" value="P:rhamnose transmembrane transport"/>
    <property type="evidence" value="ECO:0007669"/>
    <property type="project" value="InterPro"/>
</dbReference>
<dbReference type="Gene3D" id="3.40.50.2300">
    <property type="match status" value="2"/>
</dbReference>
<keyword evidence="2" id="KW-0732">Signal</keyword>
<dbReference type="InterPro" id="IPR025997">
    <property type="entry name" value="SBP_2_dom"/>
</dbReference>
<dbReference type="CDD" id="cd20000">
    <property type="entry name" value="PBP1_ABC_rhamnose"/>
    <property type="match status" value="1"/>
</dbReference>
<accession>A0A1W1USP1</accession>
<dbReference type="Pfam" id="PF13407">
    <property type="entry name" value="Peripla_BP_4"/>
    <property type="match status" value="1"/>
</dbReference>
<feature type="chain" id="PRO_5012800069" evidence="2">
    <location>
        <begin position="22"/>
        <end position="331"/>
    </location>
</feature>
<feature type="domain" description="Periplasmic binding protein" evidence="3">
    <location>
        <begin position="31"/>
        <end position="288"/>
    </location>
</feature>
<name>A0A1W1USP1_9DEIO</name>
<dbReference type="Proteomes" id="UP000192582">
    <property type="component" value="Unassembled WGS sequence"/>
</dbReference>
<feature type="signal peptide" evidence="2">
    <location>
        <begin position="1"/>
        <end position="21"/>
    </location>
</feature>
<comment type="subcellular location">
    <subcellularLocation>
        <location evidence="1">Cell envelope</location>
    </subcellularLocation>
</comment>
<dbReference type="RefSeq" id="WP_084046661.1">
    <property type="nucleotide sequence ID" value="NZ_FWWU01000007.1"/>
</dbReference>
<dbReference type="PANTHER" id="PTHR30036:SF8">
    <property type="entry name" value="ABC-TYPE SUGAR TRANSPORT SYSTEM PERIPLASMIC COMPONENT-LIKE PROTEIN"/>
    <property type="match status" value="1"/>
</dbReference>
<dbReference type="PANTHER" id="PTHR30036">
    <property type="entry name" value="D-XYLOSE-BINDING PERIPLASMIC PROTEIN"/>
    <property type="match status" value="1"/>
</dbReference>
<dbReference type="SUPFAM" id="SSF53822">
    <property type="entry name" value="Periplasmic binding protein-like I"/>
    <property type="match status" value="1"/>
</dbReference>
<evidence type="ECO:0000259" key="3">
    <source>
        <dbReference type="Pfam" id="PF13407"/>
    </source>
</evidence>
<sequence length="331" mass="35257">MQHRKLMLAALTLSLGAVATAQTGIPKGITVAFLPKQVNNPYFATAWKGGQAAIKEFAGVGKQVGPSDAGASSQVSYINTLLAQRQKAIVVSASDQNALVPYLKRAMGQGVKVVTYDSDVAKDGRNVFVSQASADTIARDEVKLLAKQIGNKGEIAILSATPNATNQNAWIKVMQEELKKPQYKEMKLVKIAYGNDDDQKSFTEMQGLMQAYPNLRGVISPTTVGISAAARYLSSSPYKGKVALTGLGTPNQMREFVKNGTVSGFALWNPEDLGYLASYAAAALVSGQITGKEGDKFSAGKLGQRTVGKDGVIILGPLTVFDKSNIDKFNF</sequence>
<dbReference type="GO" id="GO:0030246">
    <property type="term" value="F:carbohydrate binding"/>
    <property type="evidence" value="ECO:0007669"/>
    <property type="project" value="TreeGrafter"/>
</dbReference>